<dbReference type="KEGG" id="vg:75692157"/>
<evidence type="ECO:0000313" key="2">
    <source>
        <dbReference type="Proteomes" id="UP000827388"/>
    </source>
</evidence>
<dbReference type="GeneID" id="75692157"/>
<accession>A0AAE7S027</accession>
<proteinExistence type="predicted"/>
<dbReference type="Proteomes" id="UP000827388">
    <property type="component" value="Segment"/>
</dbReference>
<reference evidence="1 2" key="1">
    <citation type="submission" date="2021-04" db="EMBL/GenBank/DDBJ databases">
        <authorList>
            <person name="Shkoporov A.N."/>
            <person name="Stockdale S.R."/>
            <person name="Guerin E."/>
            <person name="Ross R.P."/>
            <person name="Hill C."/>
        </authorList>
    </citation>
    <scope>NUCLEOTIDE SEQUENCE [LARGE SCALE GENOMIC DNA]</scope>
    <source>
        <strain evidence="2">cr30_1</strain>
    </source>
</reference>
<dbReference type="EMBL" id="MZ130475">
    <property type="protein sequence ID" value="QWM89180.1"/>
    <property type="molecule type" value="Genomic_DNA"/>
</dbReference>
<evidence type="ECO:0000313" key="1">
    <source>
        <dbReference type="EMBL" id="QWM89180.1"/>
    </source>
</evidence>
<name>A0AAE7S027_9CAUD</name>
<protein>
    <submittedName>
        <fullName evidence="1">Ribosomal protein</fullName>
    </submittedName>
</protein>
<dbReference type="RefSeq" id="YP_010358752.1">
    <property type="nucleotide sequence ID" value="NC_062765.1"/>
</dbReference>
<keyword evidence="1" id="KW-0689">Ribosomal protein</keyword>
<keyword evidence="1" id="KW-0687">Ribonucleoprotein</keyword>
<keyword evidence="2" id="KW-1185">Reference proteome</keyword>
<gene>
    <name evidence="1" type="primary">gp_05881</name>
</gene>
<sequence>MITVVKCYKHNVKPLVIEVFEGHDEQTQKDAFELAAILSRKNKCEYKVLIDLSCVAVINDSKIETNE</sequence>
<organism evidence="1 2">
    <name type="scientific">uncultured phage cr30_1</name>
    <dbReference type="NCBI Taxonomy" id="2986411"/>
    <lineage>
        <taxon>Viruses</taxon>
        <taxon>Duplodnaviria</taxon>
        <taxon>Heunggongvirae</taxon>
        <taxon>Uroviricota</taxon>
        <taxon>Caudoviricetes</taxon>
        <taxon>Crassvirales</taxon>
        <taxon>Suoliviridae</taxon>
        <taxon>Boorivirinae</taxon>
        <taxon>Cohcovirus</taxon>
        <taxon>Cohcovirus splanchnicus</taxon>
    </lineage>
</organism>